<dbReference type="AlphaFoldDB" id="A0A2P5W1G1"/>
<name>A0A2P5W1G1_GOSBA</name>
<evidence type="ECO:0000313" key="4">
    <source>
        <dbReference type="Proteomes" id="UP000239757"/>
    </source>
</evidence>
<protein>
    <submittedName>
        <fullName evidence="3">Uncharacterized protein</fullName>
    </submittedName>
</protein>
<gene>
    <name evidence="3" type="ORF">GOBAR_AA35793</name>
</gene>
<evidence type="ECO:0000256" key="2">
    <source>
        <dbReference type="SAM" id="Phobius"/>
    </source>
</evidence>
<dbReference type="OrthoDB" id="1696894at2759"/>
<reference evidence="3 4" key="1">
    <citation type="submission" date="2015-01" db="EMBL/GenBank/DDBJ databases">
        <title>Genome of allotetraploid Gossypium barbadense reveals genomic plasticity and fiber elongation in cotton evolution.</title>
        <authorList>
            <person name="Chen X."/>
            <person name="Liu X."/>
            <person name="Zhao B."/>
            <person name="Zheng H."/>
            <person name="Hu Y."/>
            <person name="Lu G."/>
            <person name="Yang C."/>
            <person name="Chen J."/>
            <person name="Shan C."/>
            <person name="Zhang L."/>
            <person name="Zhou Y."/>
            <person name="Wang L."/>
            <person name="Guo W."/>
            <person name="Bai Y."/>
            <person name="Ruan J."/>
            <person name="Shangguan X."/>
            <person name="Mao Y."/>
            <person name="Jiang J."/>
            <person name="Zhu Y."/>
            <person name="Lei J."/>
            <person name="Kang H."/>
            <person name="Chen S."/>
            <person name="He X."/>
            <person name="Wang R."/>
            <person name="Wang Y."/>
            <person name="Chen J."/>
            <person name="Wang L."/>
            <person name="Yu S."/>
            <person name="Wang B."/>
            <person name="Wei J."/>
            <person name="Song S."/>
            <person name="Lu X."/>
            <person name="Gao Z."/>
            <person name="Gu W."/>
            <person name="Deng X."/>
            <person name="Ma D."/>
            <person name="Wang S."/>
            <person name="Liang W."/>
            <person name="Fang L."/>
            <person name="Cai C."/>
            <person name="Zhu X."/>
            <person name="Zhou B."/>
            <person name="Zhang Y."/>
            <person name="Chen Z."/>
            <person name="Xu S."/>
            <person name="Zhu R."/>
            <person name="Wang S."/>
            <person name="Zhang T."/>
            <person name="Zhao G."/>
        </authorList>
    </citation>
    <scope>NUCLEOTIDE SEQUENCE [LARGE SCALE GENOMIC DNA]</scope>
    <source>
        <strain evidence="4">cv. Xinhai21</strain>
        <tissue evidence="3">Leaf</tissue>
    </source>
</reference>
<organism evidence="3 4">
    <name type="scientific">Gossypium barbadense</name>
    <name type="common">Sea Island cotton</name>
    <name type="synonym">Hibiscus barbadensis</name>
    <dbReference type="NCBI Taxonomy" id="3634"/>
    <lineage>
        <taxon>Eukaryota</taxon>
        <taxon>Viridiplantae</taxon>
        <taxon>Streptophyta</taxon>
        <taxon>Embryophyta</taxon>
        <taxon>Tracheophyta</taxon>
        <taxon>Spermatophyta</taxon>
        <taxon>Magnoliopsida</taxon>
        <taxon>eudicotyledons</taxon>
        <taxon>Gunneridae</taxon>
        <taxon>Pentapetalae</taxon>
        <taxon>rosids</taxon>
        <taxon>malvids</taxon>
        <taxon>Malvales</taxon>
        <taxon>Malvaceae</taxon>
        <taxon>Malvoideae</taxon>
        <taxon>Gossypium</taxon>
    </lineage>
</organism>
<accession>A0A2P5W1G1</accession>
<feature type="transmembrane region" description="Helical" evidence="2">
    <location>
        <begin position="63"/>
        <end position="81"/>
    </location>
</feature>
<evidence type="ECO:0000313" key="3">
    <source>
        <dbReference type="EMBL" id="PPR84924.1"/>
    </source>
</evidence>
<keyword evidence="2" id="KW-0472">Membrane</keyword>
<dbReference type="EMBL" id="KZ669633">
    <property type="protein sequence ID" value="PPR84924.1"/>
    <property type="molecule type" value="Genomic_DNA"/>
</dbReference>
<keyword evidence="1" id="KW-0378">Hydrolase</keyword>
<keyword evidence="2" id="KW-0812">Transmembrane</keyword>
<dbReference type="GO" id="GO:0006508">
    <property type="term" value="P:proteolysis"/>
    <property type="evidence" value="ECO:0007669"/>
    <property type="project" value="UniProtKB-KW"/>
</dbReference>
<keyword evidence="1" id="KW-0645">Protease</keyword>
<dbReference type="GO" id="GO:0042500">
    <property type="term" value="F:aspartic endopeptidase activity, intramembrane cleaving"/>
    <property type="evidence" value="ECO:0007669"/>
    <property type="project" value="InterPro"/>
</dbReference>
<sequence>MKKTELKSQVIEMKKVARGDKSGEDCIPMPLKIPRMFDPWKLDITRTAYGYRYDWLANKTLRAGYFLWVMIAYGLGTFFILERKLSDLRVLWTRGESERPCPHIQLEPIQLEPNIVMS</sequence>
<dbReference type="Proteomes" id="UP000239757">
    <property type="component" value="Unassembled WGS sequence"/>
</dbReference>
<dbReference type="Pfam" id="PF04258">
    <property type="entry name" value="Peptidase_A22B"/>
    <property type="match status" value="1"/>
</dbReference>
<proteinExistence type="predicted"/>
<keyword evidence="2" id="KW-1133">Transmembrane helix</keyword>
<evidence type="ECO:0000256" key="1">
    <source>
        <dbReference type="ARBA" id="ARBA00022670"/>
    </source>
</evidence>
<dbReference type="InterPro" id="IPR007369">
    <property type="entry name" value="Peptidase_A22B_SPP"/>
</dbReference>
<dbReference type="GO" id="GO:0016020">
    <property type="term" value="C:membrane"/>
    <property type="evidence" value="ECO:0007669"/>
    <property type="project" value="InterPro"/>
</dbReference>